<gene>
    <name evidence="1" type="ORF">IWW38_000065</name>
</gene>
<organism evidence="1 2">
    <name type="scientific">Coemansia aciculifera</name>
    <dbReference type="NCBI Taxonomy" id="417176"/>
    <lineage>
        <taxon>Eukaryota</taxon>
        <taxon>Fungi</taxon>
        <taxon>Fungi incertae sedis</taxon>
        <taxon>Zoopagomycota</taxon>
        <taxon>Kickxellomycotina</taxon>
        <taxon>Kickxellomycetes</taxon>
        <taxon>Kickxellales</taxon>
        <taxon>Kickxellaceae</taxon>
        <taxon>Coemansia</taxon>
    </lineage>
</organism>
<evidence type="ECO:0000313" key="1">
    <source>
        <dbReference type="EMBL" id="KAJ2901100.1"/>
    </source>
</evidence>
<protein>
    <submittedName>
        <fullName evidence="1">Uncharacterized protein</fullName>
    </submittedName>
</protein>
<dbReference type="Proteomes" id="UP001139981">
    <property type="component" value="Unassembled WGS sequence"/>
</dbReference>
<sequence>MISGASILAKSLKQQGVTVVFGIVGIPVVEVAEALQAEGIRFIGFRNEQSCSYAASAWGYLSQQPGVCLAVSGPGVVHALAGIVHSQVNTWPMLLLGGSCETWLEGAGAFQECRQVEMCRPYSKYAARPATAQQIPTVIERALVSAAAGRPGASYVDLPADLIQGTVAPESVSFAGGFRVPRGVADPSAVARAAALLANAKSPLLVVGKGAAYARAETEIRALVDKLGAPFLPTPMGKGVVPDSHPLNASSARSAALAGADVVVLLGARVNWLLHFGRRFDKDARLIQIDVCAEEFGVNLPVAEALLGHLPLVVQQLVDAVGERKEEGSEFVRALAEQAERNAGRQQLKYECSDLPMTYHRAFAEIKCRLPADVVLVSEGANTMDIARTVFDFQEPRRRLDCATFANMGVGMGFAIAAQLYYPQSRVVAVVGDSAFGFSAMELETAVRANLPLVIIVINNSGIYFGLDKDEYEERVRSGVDVPSTALTPEVRYELIAEAVGARGVLVRTPEDLGVAVEEALESHGLTLINCLIAPGGQQKLEFAWQSK</sequence>
<accession>A0ACC1MAJ5</accession>
<comment type="caution">
    <text evidence="1">The sequence shown here is derived from an EMBL/GenBank/DDBJ whole genome shotgun (WGS) entry which is preliminary data.</text>
</comment>
<proteinExistence type="predicted"/>
<name>A0ACC1MAJ5_9FUNG</name>
<dbReference type="EMBL" id="JANBVB010000001">
    <property type="protein sequence ID" value="KAJ2901100.1"/>
    <property type="molecule type" value="Genomic_DNA"/>
</dbReference>
<keyword evidence="2" id="KW-1185">Reference proteome</keyword>
<evidence type="ECO:0000313" key="2">
    <source>
        <dbReference type="Proteomes" id="UP001139981"/>
    </source>
</evidence>
<reference evidence="1" key="1">
    <citation type="submission" date="2022-07" db="EMBL/GenBank/DDBJ databases">
        <title>Phylogenomic reconstructions and comparative analyses of Kickxellomycotina fungi.</title>
        <authorList>
            <person name="Reynolds N.K."/>
            <person name="Stajich J.E."/>
            <person name="Barry K."/>
            <person name="Grigoriev I.V."/>
            <person name="Crous P."/>
            <person name="Smith M.E."/>
        </authorList>
    </citation>
    <scope>NUCLEOTIDE SEQUENCE</scope>
    <source>
        <strain evidence="1">CBS 190363</strain>
    </source>
</reference>